<evidence type="ECO:0000259" key="1">
    <source>
        <dbReference type="Pfam" id="PF01738"/>
    </source>
</evidence>
<accession>B1Y620</accession>
<dbReference type="PANTHER" id="PTHR47562:SF2">
    <property type="entry name" value="CARBOXYMETHYLENEBUTENOLIDASE-RELATED"/>
    <property type="match status" value="1"/>
</dbReference>
<sequence length="248" mass="26615">MIVRSEHIDLPAGDGVMRCFMAMPEQPGRYPGIVFYSDIFQLTGPMQRACVRLAGHGYTVLAPEIYRRIEPAGTVIAFDDAGRSRGLSDAERTPVAHFDADCRLALDHLASHPAVAPGQLGAAGFCIGGHLAMRAALQPDVKATACFYATGVHNGKLGQDADAGTLQRLGEIGGRLLLVWGTADPHIPAAGRDLIEATLRAKNVDFEQRLYAAEHAFMRDVGARFDPEAADLAFAEAVAFFRAAFRPA</sequence>
<dbReference type="AlphaFoldDB" id="B1Y620"/>
<dbReference type="Gene3D" id="3.40.50.1820">
    <property type="entry name" value="alpha/beta hydrolase"/>
    <property type="match status" value="1"/>
</dbReference>
<dbReference type="InterPro" id="IPR002925">
    <property type="entry name" value="Dienelactn_hydro"/>
</dbReference>
<proteinExistence type="predicted"/>
<dbReference type="InterPro" id="IPR029058">
    <property type="entry name" value="AB_hydrolase_fold"/>
</dbReference>
<dbReference type="PANTHER" id="PTHR47562">
    <property type="match status" value="1"/>
</dbReference>
<feature type="domain" description="Dienelactone hydrolase" evidence="1">
    <location>
        <begin position="18"/>
        <end position="244"/>
    </location>
</feature>
<dbReference type="HOGENOM" id="CLU_054590_1_0_4"/>
<dbReference type="OrthoDB" id="62567at2"/>
<gene>
    <name evidence="2" type="ordered locus">Lcho_0092</name>
</gene>
<evidence type="ECO:0000313" key="3">
    <source>
        <dbReference type="Proteomes" id="UP000001693"/>
    </source>
</evidence>
<dbReference type="EMBL" id="CP001013">
    <property type="protein sequence ID" value="ACB32367.1"/>
    <property type="molecule type" value="Genomic_DNA"/>
</dbReference>
<dbReference type="KEGG" id="lch:Lcho_0092"/>
<name>B1Y620_LEPCP</name>
<dbReference type="Pfam" id="PF01738">
    <property type="entry name" value="DLH"/>
    <property type="match status" value="1"/>
</dbReference>
<dbReference type="GO" id="GO:0008806">
    <property type="term" value="F:carboxymethylenebutenolidase activity"/>
    <property type="evidence" value="ECO:0007669"/>
    <property type="project" value="UniProtKB-EC"/>
</dbReference>
<dbReference type="SUPFAM" id="SSF53474">
    <property type="entry name" value="alpha/beta-Hydrolases"/>
    <property type="match status" value="1"/>
</dbReference>
<reference evidence="2 3" key="1">
    <citation type="submission" date="2008-03" db="EMBL/GenBank/DDBJ databases">
        <title>Complete sequence of Leptothrix cholodnii SP-6.</title>
        <authorList>
            <consortium name="US DOE Joint Genome Institute"/>
            <person name="Copeland A."/>
            <person name="Lucas S."/>
            <person name="Lapidus A."/>
            <person name="Glavina del Rio T."/>
            <person name="Dalin E."/>
            <person name="Tice H."/>
            <person name="Bruce D."/>
            <person name="Goodwin L."/>
            <person name="Pitluck S."/>
            <person name="Chertkov O."/>
            <person name="Brettin T."/>
            <person name="Detter J.C."/>
            <person name="Han C."/>
            <person name="Kuske C.R."/>
            <person name="Schmutz J."/>
            <person name="Larimer F."/>
            <person name="Land M."/>
            <person name="Hauser L."/>
            <person name="Kyrpides N."/>
            <person name="Lykidis A."/>
            <person name="Emerson D."/>
            <person name="Richardson P."/>
        </authorList>
    </citation>
    <scope>NUCLEOTIDE SEQUENCE [LARGE SCALE GENOMIC DNA]</scope>
    <source>
        <strain evidence="3">ATCC 51168 / LMG 8142 / SP-6</strain>
    </source>
</reference>
<organism evidence="2 3">
    <name type="scientific">Leptothrix cholodnii (strain ATCC 51168 / LMG 8142 / SP-6)</name>
    <name type="common">Leptothrix discophora (strain SP-6)</name>
    <dbReference type="NCBI Taxonomy" id="395495"/>
    <lineage>
        <taxon>Bacteria</taxon>
        <taxon>Pseudomonadati</taxon>
        <taxon>Pseudomonadota</taxon>
        <taxon>Betaproteobacteria</taxon>
        <taxon>Burkholderiales</taxon>
        <taxon>Sphaerotilaceae</taxon>
        <taxon>Leptothrix</taxon>
    </lineage>
</organism>
<keyword evidence="3" id="KW-1185">Reference proteome</keyword>
<dbReference type="STRING" id="395495.Lcho_0092"/>
<dbReference type="EC" id="3.1.1.45" evidence="2"/>
<dbReference type="Proteomes" id="UP000001693">
    <property type="component" value="Chromosome"/>
</dbReference>
<protein>
    <submittedName>
        <fullName evidence="2">Carboxymethylenebutenolidase</fullName>
        <ecNumber evidence="2">3.1.1.45</ecNumber>
    </submittedName>
</protein>
<keyword evidence="2" id="KW-0378">Hydrolase</keyword>
<dbReference type="RefSeq" id="WP_012345129.1">
    <property type="nucleotide sequence ID" value="NC_010524.1"/>
</dbReference>
<dbReference type="eggNOG" id="COG0412">
    <property type="taxonomic scope" value="Bacteria"/>
</dbReference>
<evidence type="ECO:0000313" key="2">
    <source>
        <dbReference type="EMBL" id="ACB32367.1"/>
    </source>
</evidence>